<keyword evidence="4" id="KW-1185">Reference proteome</keyword>
<dbReference type="EMBL" id="CP034235">
    <property type="protein sequence ID" value="QGQ93558.1"/>
    <property type="molecule type" value="Genomic_DNA"/>
</dbReference>
<evidence type="ECO:0000313" key="3">
    <source>
        <dbReference type="EMBL" id="QGQ93558.1"/>
    </source>
</evidence>
<dbReference type="CDD" id="cd24023">
    <property type="entry name" value="ASKHA_NBD_ParM_Alp7A-like"/>
    <property type="match status" value="1"/>
</dbReference>
<protein>
    <submittedName>
        <fullName evidence="3">ParM/StbA family protein</fullName>
    </submittedName>
</protein>
<dbReference type="KEGG" id="ppsc:EHS13_00780"/>
<dbReference type="SUPFAM" id="SSF53067">
    <property type="entry name" value="Actin-like ATPase domain"/>
    <property type="match status" value="2"/>
</dbReference>
<dbReference type="OrthoDB" id="5412507at2"/>
<evidence type="ECO:0000259" key="2">
    <source>
        <dbReference type="Pfam" id="PF21522"/>
    </source>
</evidence>
<dbReference type="Pfam" id="PF17989">
    <property type="entry name" value="ALP_N"/>
    <property type="match status" value="1"/>
</dbReference>
<dbReference type="InterPro" id="IPR040607">
    <property type="entry name" value="ALP_N"/>
</dbReference>
<name>A0A6B8RDM5_9BACL</name>
<dbReference type="RefSeq" id="WP_155698440.1">
    <property type="nucleotide sequence ID" value="NZ_CP034235.1"/>
</dbReference>
<dbReference type="InterPro" id="IPR049067">
    <property type="entry name" value="MreB-like_C"/>
</dbReference>
<feature type="domain" description="Actin-like protein N-terminal" evidence="1">
    <location>
        <begin position="6"/>
        <end position="179"/>
    </location>
</feature>
<dbReference type="Pfam" id="PF21522">
    <property type="entry name" value="MreB-like_C"/>
    <property type="match status" value="1"/>
</dbReference>
<dbReference type="InterPro" id="IPR043129">
    <property type="entry name" value="ATPase_NBD"/>
</dbReference>
<dbReference type="AlphaFoldDB" id="A0A6B8RDM5"/>
<sequence>MIKLAGIDIGNDSIKLVVDGGQETIMVPNIVAPGYERSILQEEDSPLKGLDVMVHSPRLARSNQRYFIGQLAMENDDNVELEDMDNKALSDQSLIVALVALAYAGVSGNSHSGSSFNSTFDEVEYVIGTGLPVRTYAKFHKVFEDRLVGEHEVTFLTTPQLRNRKVKVTIRKAVISIEGAAALFHMATHENLQVKDEELYYGCIGICEMGALTTDFPVLKRMSIDNQFSTGEQMGLAMYLDYIIHDIEDTYGYRFPSRTKLVQRVKSGNYNIQRIGEGQANIKPIVDAYFTRAAQRIVDLIKKRWKKYPDIECFYVLGGGAMALKPYIQELAKTMKLRFAEDSELQNVYGYLKMAKNKVNQTS</sequence>
<dbReference type="Proteomes" id="UP000426246">
    <property type="component" value="Chromosome"/>
</dbReference>
<gene>
    <name evidence="3" type="ORF">EHS13_00780</name>
</gene>
<evidence type="ECO:0000313" key="4">
    <source>
        <dbReference type="Proteomes" id="UP000426246"/>
    </source>
</evidence>
<organism evidence="3 4">
    <name type="scientific">Paenibacillus psychroresistens</name>
    <dbReference type="NCBI Taxonomy" id="1778678"/>
    <lineage>
        <taxon>Bacteria</taxon>
        <taxon>Bacillati</taxon>
        <taxon>Bacillota</taxon>
        <taxon>Bacilli</taxon>
        <taxon>Bacillales</taxon>
        <taxon>Paenibacillaceae</taxon>
        <taxon>Paenibacillus</taxon>
    </lineage>
</organism>
<feature type="domain" description="Actin homologue MreB-like C-terminal" evidence="2">
    <location>
        <begin position="209"/>
        <end position="329"/>
    </location>
</feature>
<reference evidence="4" key="1">
    <citation type="submission" date="2018-11" db="EMBL/GenBank/DDBJ databases">
        <title>Complete genome sequence of Paenibacillus sp. ML311-T8.</title>
        <authorList>
            <person name="Nam Y.-D."/>
            <person name="Kang J."/>
            <person name="Chung W.-H."/>
            <person name="Park Y.S."/>
        </authorList>
    </citation>
    <scope>NUCLEOTIDE SEQUENCE [LARGE SCALE GENOMIC DNA]</scope>
    <source>
        <strain evidence="4">ML311-T8</strain>
    </source>
</reference>
<proteinExistence type="predicted"/>
<dbReference type="Gene3D" id="3.30.420.40">
    <property type="match status" value="2"/>
</dbReference>
<accession>A0A6B8RDM5</accession>
<evidence type="ECO:0000259" key="1">
    <source>
        <dbReference type="Pfam" id="PF17989"/>
    </source>
</evidence>